<dbReference type="NCBIfam" id="TIGR03662">
    <property type="entry name" value="Chlor_Arch_YYY"/>
    <property type="match status" value="1"/>
</dbReference>
<dbReference type="STRING" id="1798374.A2Z33_03755"/>
<dbReference type="Proteomes" id="UP000178448">
    <property type="component" value="Unassembled WGS sequence"/>
</dbReference>
<organism evidence="2 3">
    <name type="scientific">Candidatus Gottesmanbacteria bacterium RBG_16_52_11</name>
    <dbReference type="NCBI Taxonomy" id="1798374"/>
    <lineage>
        <taxon>Bacteria</taxon>
        <taxon>Candidatus Gottesmaniibacteriota</taxon>
    </lineage>
</organism>
<dbReference type="EMBL" id="MFJD01000004">
    <property type="protein sequence ID" value="OGG04239.1"/>
    <property type="molecule type" value="Genomic_DNA"/>
</dbReference>
<dbReference type="AlphaFoldDB" id="A0A1F5YVM4"/>
<gene>
    <name evidence="2" type="ORF">A2Z33_03755</name>
</gene>
<dbReference type="InterPro" id="IPR018746">
    <property type="entry name" value="DUF2298"/>
</dbReference>
<feature type="transmembrane region" description="Helical" evidence="1">
    <location>
        <begin position="500"/>
        <end position="520"/>
    </location>
</feature>
<evidence type="ECO:0008006" key="4">
    <source>
        <dbReference type="Google" id="ProtNLM"/>
    </source>
</evidence>
<dbReference type="PANTHER" id="PTHR10790:SF51">
    <property type="entry name" value="TETRATRICOPEPTIDE REPEAT PROTEIN"/>
    <property type="match status" value="1"/>
</dbReference>
<feature type="transmembrane region" description="Helical" evidence="1">
    <location>
        <begin position="569"/>
        <end position="591"/>
    </location>
</feature>
<feature type="transmembrane region" description="Helical" evidence="1">
    <location>
        <begin position="61"/>
        <end position="84"/>
    </location>
</feature>
<feature type="transmembrane region" description="Helical" evidence="1">
    <location>
        <begin position="540"/>
        <end position="557"/>
    </location>
</feature>
<feature type="transmembrane region" description="Helical" evidence="1">
    <location>
        <begin position="96"/>
        <end position="123"/>
    </location>
</feature>
<feature type="transmembrane region" description="Helical" evidence="1">
    <location>
        <begin position="230"/>
        <end position="253"/>
    </location>
</feature>
<feature type="transmembrane region" description="Helical" evidence="1">
    <location>
        <begin position="37"/>
        <end position="55"/>
    </location>
</feature>
<dbReference type="Pfam" id="PF10060">
    <property type="entry name" value="DUF2298"/>
    <property type="match status" value="1"/>
</dbReference>
<feature type="transmembrane region" description="Helical" evidence="1">
    <location>
        <begin position="452"/>
        <end position="473"/>
    </location>
</feature>
<feature type="transmembrane region" description="Helical" evidence="1">
    <location>
        <begin position="355"/>
        <end position="381"/>
    </location>
</feature>
<proteinExistence type="predicted"/>
<feature type="transmembrane region" description="Helical" evidence="1">
    <location>
        <begin position="6"/>
        <end position="25"/>
    </location>
</feature>
<feature type="transmembrane region" description="Helical" evidence="1">
    <location>
        <begin position="316"/>
        <end position="335"/>
    </location>
</feature>
<feature type="transmembrane region" description="Helical" evidence="1">
    <location>
        <begin position="393"/>
        <end position="411"/>
    </location>
</feature>
<evidence type="ECO:0000313" key="3">
    <source>
        <dbReference type="Proteomes" id="UP000178448"/>
    </source>
</evidence>
<accession>A0A1F5YVM4</accession>
<reference evidence="2 3" key="1">
    <citation type="journal article" date="2016" name="Nat. Commun.">
        <title>Thousands of microbial genomes shed light on interconnected biogeochemical processes in an aquifer system.</title>
        <authorList>
            <person name="Anantharaman K."/>
            <person name="Brown C.T."/>
            <person name="Hug L.A."/>
            <person name="Sharon I."/>
            <person name="Castelle C.J."/>
            <person name="Probst A.J."/>
            <person name="Thomas B.C."/>
            <person name="Singh A."/>
            <person name="Wilkins M.J."/>
            <person name="Karaoz U."/>
            <person name="Brodie E.L."/>
            <person name="Williams K.H."/>
            <person name="Hubbard S.S."/>
            <person name="Banfield J.F."/>
        </authorList>
    </citation>
    <scope>NUCLEOTIDE SEQUENCE [LARGE SCALE GENOMIC DNA]</scope>
</reference>
<feature type="transmembrane region" description="Helical" evidence="1">
    <location>
        <begin position="156"/>
        <end position="176"/>
    </location>
</feature>
<name>A0A1F5YVM4_9BACT</name>
<keyword evidence="1" id="KW-0472">Membrane</keyword>
<dbReference type="PANTHER" id="PTHR10790">
    <property type="entry name" value="TPR-DOMAIN CONTAINING PROTEIN"/>
    <property type="match status" value="1"/>
</dbReference>
<evidence type="ECO:0000256" key="1">
    <source>
        <dbReference type="SAM" id="Phobius"/>
    </source>
</evidence>
<feature type="transmembrane region" description="Helical" evidence="1">
    <location>
        <begin position="188"/>
        <end position="210"/>
    </location>
</feature>
<sequence>MGPDIAAIVRFWGVLFAVGAAAYPLTRRLFPAWQTRGYLLAKAVGLVTISFIVWTGAHFRIMPFTTVSVVIAAAAVFAVGVAAGRSRGSLKGHKPSVPVAVTAAAIMREEMFFFLAFLTWALVKGHEPSIHGLEKFMDFGFARTILNSTFLPPPDLWWAGGTINYYYFGHYVMALLTKVSGVPLEVTFNLMLAALFAFTLTMSYAIAIMIARTGFAVRGQADEHKHRLPVLLTGVLAALLVTLAGNMQTLYAFTKGYTGEDVKPFWELLWTPAEFPERLTEGLDRYWYANATRFIPFTIHEFPSYSFVVSDIHGHVLSLPFVLLAIAFIIQMFAVRDYGGREDGVSWERPFVYGILVAVLFMTNALDGLIYFGLFVTGALFIPGNGKFRLKQIGATIAPALVAIPAVWPFLNNFSSFVSGLAVNCPPAILANRKIGPFLFETVDKCQKSPVWMMWLLWGFFIFCAVSLFLPALKQLIPGWFGRNRSPAGRQTHGNVMDKLLALIFLYCLGLIIFPEFFYFKDIYPAHFRSNTMFKLGYQAFIMFSLISSYAISTVIFNKGIARSSGKKIGRVIFACLLIPQLFLVSIYPLFSVRSYFDSLKTWRSLNGFRWLREEYPDDAAGIAWLEAHAEDDMRRATVNPDCYIFSDARTIPRQLCSRTLPVVAEADGDSYTDYARVSAFTGVPTVIGWPVHEWLWRGSYDIVAPRREDVRVLYEDDSPAKTADVIARYNITYVFVGTLERQKFERLNEDKFRRIGRQVFSQGQTAVYQIP</sequence>
<comment type="caution">
    <text evidence="2">The sequence shown here is derived from an EMBL/GenBank/DDBJ whole genome shotgun (WGS) entry which is preliminary data.</text>
</comment>
<keyword evidence="1" id="KW-1133">Transmembrane helix</keyword>
<keyword evidence="1" id="KW-0812">Transmembrane</keyword>
<protein>
    <recommendedName>
        <fullName evidence="4">YYY membrane protein</fullName>
    </recommendedName>
</protein>
<evidence type="ECO:0000313" key="2">
    <source>
        <dbReference type="EMBL" id="OGG04239.1"/>
    </source>
</evidence>